<dbReference type="EMBL" id="PCSV01000025">
    <property type="protein sequence ID" value="PIP57157.1"/>
    <property type="molecule type" value="Genomic_DNA"/>
</dbReference>
<feature type="transmembrane region" description="Helical" evidence="1">
    <location>
        <begin position="87"/>
        <end position="110"/>
    </location>
</feature>
<reference evidence="2 3" key="1">
    <citation type="submission" date="2017-09" db="EMBL/GenBank/DDBJ databases">
        <title>Depth-based differentiation of microbial function through sediment-hosted aquifers and enrichment of novel symbionts in the deep terrestrial subsurface.</title>
        <authorList>
            <person name="Probst A.J."/>
            <person name="Ladd B."/>
            <person name="Jarett J.K."/>
            <person name="Geller-Mcgrath D.E."/>
            <person name="Sieber C.M."/>
            <person name="Emerson J.B."/>
            <person name="Anantharaman K."/>
            <person name="Thomas B.C."/>
            <person name="Malmstrom R."/>
            <person name="Stieglmeier M."/>
            <person name="Klingl A."/>
            <person name="Woyke T."/>
            <person name="Ryan C.M."/>
            <person name="Banfield J.F."/>
        </authorList>
    </citation>
    <scope>NUCLEOTIDE SEQUENCE [LARGE SCALE GENOMIC DNA]</scope>
    <source>
        <strain evidence="2">CG22_combo_CG10-13_8_21_14_all_45_10</strain>
    </source>
</reference>
<evidence type="ECO:0000313" key="3">
    <source>
        <dbReference type="Proteomes" id="UP000230759"/>
    </source>
</evidence>
<keyword evidence="1" id="KW-1133">Transmembrane helix</keyword>
<organism evidence="2 3">
    <name type="scientific">Candidatus Woesebacteria bacterium CG22_combo_CG10-13_8_21_14_all_45_10</name>
    <dbReference type="NCBI Taxonomy" id="1975060"/>
    <lineage>
        <taxon>Bacteria</taxon>
        <taxon>Candidatus Woeseibacteriota</taxon>
    </lineage>
</organism>
<dbReference type="InterPro" id="IPR043993">
    <property type="entry name" value="T4SS_pilin"/>
</dbReference>
<keyword evidence="1" id="KW-0472">Membrane</keyword>
<gene>
    <name evidence="2" type="ORF">COX04_01005</name>
</gene>
<comment type="caution">
    <text evidence="2">The sequence shown here is derived from an EMBL/GenBank/DDBJ whole genome shotgun (WGS) entry which is preliminary data.</text>
</comment>
<dbReference type="AlphaFoldDB" id="A0A2H0BHL9"/>
<evidence type="ECO:0000256" key="1">
    <source>
        <dbReference type="SAM" id="Phobius"/>
    </source>
</evidence>
<dbReference type="Pfam" id="PF18895">
    <property type="entry name" value="T4SS_pilin"/>
    <property type="match status" value="1"/>
</dbReference>
<accession>A0A2H0BHL9</accession>
<keyword evidence="1" id="KW-0812">Transmembrane</keyword>
<protein>
    <submittedName>
        <fullName evidence="2">Uncharacterized protein</fullName>
    </submittedName>
</protein>
<proteinExistence type="predicted"/>
<sequence length="117" mass="12538">MKKIFFAFILADADLWCVKNKTLNTAIGCIPILTTKEAFLGFILKWAIGIGGGIAFLLIIYAGFMLMTSQGNPERLQAGKELMTSAISGLILLIFSIFILKVIGVDILGIPGFGTGP</sequence>
<dbReference type="Proteomes" id="UP000230759">
    <property type="component" value="Unassembled WGS sequence"/>
</dbReference>
<name>A0A2H0BHL9_9BACT</name>
<evidence type="ECO:0000313" key="2">
    <source>
        <dbReference type="EMBL" id="PIP57157.1"/>
    </source>
</evidence>
<feature type="transmembrane region" description="Helical" evidence="1">
    <location>
        <begin position="39"/>
        <end position="66"/>
    </location>
</feature>